<dbReference type="InterPro" id="IPR017441">
    <property type="entry name" value="Protein_kinase_ATP_BS"/>
</dbReference>
<proteinExistence type="predicted"/>
<dbReference type="Proteomes" id="UP000070544">
    <property type="component" value="Unassembled WGS sequence"/>
</dbReference>
<dbReference type="OrthoDB" id="6513151at2759"/>
<dbReference type="PROSITE" id="PS00107">
    <property type="entry name" value="PROTEIN_KINASE_ATP"/>
    <property type="match status" value="1"/>
</dbReference>
<keyword evidence="4 9" id="KW-0547">Nucleotide-binding</keyword>
<evidence type="ECO:0000256" key="10">
    <source>
        <dbReference type="SAM" id="MobiDB-lite"/>
    </source>
</evidence>
<protein>
    <recommendedName>
        <fullName evidence="1">non-specific serine/threonine protein kinase</fullName>
        <ecNumber evidence="1">2.7.11.1</ecNumber>
    </recommendedName>
</protein>
<name>A0A139AC22_GONPJ</name>
<dbReference type="EC" id="2.7.11.1" evidence="1"/>
<keyword evidence="5 12" id="KW-0418">Kinase</keyword>
<dbReference type="GO" id="GO:0004674">
    <property type="term" value="F:protein serine/threonine kinase activity"/>
    <property type="evidence" value="ECO:0007669"/>
    <property type="project" value="UniProtKB-KW"/>
</dbReference>
<feature type="domain" description="Protein kinase" evidence="11">
    <location>
        <begin position="122"/>
        <end position="414"/>
    </location>
</feature>
<dbReference type="PANTHER" id="PTHR24343">
    <property type="entry name" value="SERINE/THREONINE KINASE"/>
    <property type="match status" value="1"/>
</dbReference>
<dbReference type="PANTHER" id="PTHR24343:SF558">
    <property type="entry name" value="PROTEIN KINASE DOMAIN-CONTAINING PROTEIN"/>
    <property type="match status" value="1"/>
</dbReference>
<feature type="compositionally biased region" description="Polar residues" evidence="10">
    <location>
        <begin position="48"/>
        <end position="57"/>
    </location>
</feature>
<gene>
    <name evidence="12" type="ORF">M427DRAFT_45160</name>
</gene>
<dbReference type="SMART" id="SM00220">
    <property type="entry name" value="S_TKc"/>
    <property type="match status" value="1"/>
</dbReference>
<keyword evidence="2" id="KW-0723">Serine/threonine-protein kinase</keyword>
<organism evidence="12 13">
    <name type="scientific">Gonapodya prolifera (strain JEL478)</name>
    <name type="common">Monoblepharis prolifera</name>
    <dbReference type="NCBI Taxonomy" id="1344416"/>
    <lineage>
        <taxon>Eukaryota</taxon>
        <taxon>Fungi</taxon>
        <taxon>Fungi incertae sedis</taxon>
        <taxon>Chytridiomycota</taxon>
        <taxon>Chytridiomycota incertae sedis</taxon>
        <taxon>Monoblepharidomycetes</taxon>
        <taxon>Monoblepharidales</taxon>
        <taxon>Gonapodyaceae</taxon>
        <taxon>Gonapodya</taxon>
    </lineage>
</organism>
<evidence type="ECO:0000256" key="8">
    <source>
        <dbReference type="ARBA" id="ARBA00048679"/>
    </source>
</evidence>
<keyword evidence="13" id="KW-1185">Reference proteome</keyword>
<evidence type="ECO:0000256" key="2">
    <source>
        <dbReference type="ARBA" id="ARBA00022527"/>
    </source>
</evidence>
<evidence type="ECO:0000256" key="5">
    <source>
        <dbReference type="ARBA" id="ARBA00022777"/>
    </source>
</evidence>
<evidence type="ECO:0000313" key="12">
    <source>
        <dbReference type="EMBL" id="KXS14346.1"/>
    </source>
</evidence>
<evidence type="ECO:0000256" key="7">
    <source>
        <dbReference type="ARBA" id="ARBA00047899"/>
    </source>
</evidence>
<evidence type="ECO:0000256" key="6">
    <source>
        <dbReference type="ARBA" id="ARBA00022840"/>
    </source>
</evidence>
<evidence type="ECO:0000256" key="3">
    <source>
        <dbReference type="ARBA" id="ARBA00022679"/>
    </source>
</evidence>
<dbReference type="GO" id="GO:0005524">
    <property type="term" value="F:ATP binding"/>
    <property type="evidence" value="ECO:0007669"/>
    <property type="project" value="UniProtKB-UniRule"/>
</dbReference>
<reference evidence="12 13" key="1">
    <citation type="journal article" date="2015" name="Genome Biol. Evol.">
        <title>Phylogenomic analyses indicate that early fungi evolved digesting cell walls of algal ancestors of land plants.</title>
        <authorList>
            <person name="Chang Y."/>
            <person name="Wang S."/>
            <person name="Sekimoto S."/>
            <person name="Aerts A.L."/>
            <person name="Choi C."/>
            <person name="Clum A."/>
            <person name="LaButti K.M."/>
            <person name="Lindquist E.A."/>
            <person name="Yee Ngan C."/>
            <person name="Ohm R.A."/>
            <person name="Salamov A.A."/>
            <person name="Grigoriev I.V."/>
            <person name="Spatafora J.W."/>
            <person name="Berbee M.L."/>
        </authorList>
    </citation>
    <scope>NUCLEOTIDE SEQUENCE [LARGE SCALE GENOMIC DNA]</scope>
    <source>
        <strain evidence="12 13">JEL478</strain>
    </source>
</reference>
<feature type="binding site" evidence="9">
    <location>
        <position position="151"/>
    </location>
    <ligand>
        <name>ATP</name>
        <dbReference type="ChEBI" id="CHEBI:30616"/>
    </ligand>
</feature>
<accession>A0A139AC22</accession>
<comment type="catalytic activity">
    <reaction evidence="7">
        <text>L-threonyl-[protein] + ATP = O-phospho-L-threonyl-[protein] + ADP + H(+)</text>
        <dbReference type="Rhea" id="RHEA:46608"/>
        <dbReference type="Rhea" id="RHEA-COMP:11060"/>
        <dbReference type="Rhea" id="RHEA-COMP:11605"/>
        <dbReference type="ChEBI" id="CHEBI:15378"/>
        <dbReference type="ChEBI" id="CHEBI:30013"/>
        <dbReference type="ChEBI" id="CHEBI:30616"/>
        <dbReference type="ChEBI" id="CHEBI:61977"/>
        <dbReference type="ChEBI" id="CHEBI:456216"/>
        <dbReference type="EC" id="2.7.11.1"/>
    </reaction>
</comment>
<evidence type="ECO:0000313" key="13">
    <source>
        <dbReference type="Proteomes" id="UP000070544"/>
    </source>
</evidence>
<comment type="catalytic activity">
    <reaction evidence="8">
        <text>L-seryl-[protein] + ATP = O-phospho-L-seryl-[protein] + ADP + H(+)</text>
        <dbReference type="Rhea" id="RHEA:17989"/>
        <dbReference type="Rhea" id="RHEA-COMP:9863"/>
        <dbReference type="Rhea" id="RHEA-COMP:11604"/>
        <dbReference type="ChEBI" id="CHEBI:15378"/>
        <dbReference type="ChEBI" id="CHEBI:29999"/>
        <dbReference type="ChEBI" id="CHEBI:30616"/>
        <dbReference type="ChEBI" id="CHEBI:83421"/>
        <dbReference type="ChEBI" id="CHEBI:456216"/>
        <dbReference type="EC" id="2.7.11.1"/>
    </reaction>
</comment>
<dbReference type="Pfam" id="PF00069">
    <property type="entry name" value="Pkinase"/>
    <property type="match status" value="1"/>
</dbReference>
<dbReference type="InterPro" id="IPR011009">
    <property type="entry name" value="Kinase-like_dom_sf"/>
</dbReference>
<dbReference type="Gene3D" id="1.10.510.10">
    <property type="entry name" value="Transferase(Phosphotransferase) domain 1"/>
    <property type="match status" value="1"/>
</dbReference>
<evidence type="ECO:0000256" key="9">
    <source>
        <dbReference type="PROSITE-ProRule" id="PRU10141"/>
    </source>
</evidence>
<sequence length="565" mass="62116">MGAFPIELTLDMSAQLKHDGTPSSPQNGLIGVLKGLWGKAGHVATGQPPRSQSTPSLGPSRLKIPGGLADSERQPAPVSMDATEIVSLPPSWDSSNNSTTERQPSVDIQLDTSQRLFGKNYIELEKSLGTGAWGNVGLVRRVGDRKLFALKVFRHKPGDEAYPDRYMQRCLIEFRIGKLFRHPNIVRVFDLEYDDPQGVLAQVSEYIQGGDMYTAISTGALVNQKEIDCLFVQLVRGVAYMHSQGVAHRDLKPENLLWDLRKGLLKIIDFGSADIFLHPPYPATTFPSTSPLNVGTELPRMLQREFSGNAISLSRGVCGSTPYIAPEEFTEQVYDPRASDVWALGIIYIAMNTRKFPWQCAVRNDPRFLRYVQMAYLPIMERLPWASRNIIQKILNVNPSKRATLTEVMADWWFSKVECCVGPDGKLSKHYAKLPLHERHQHGAFDVAMEILAREQMTLSPEGEDMYSTDALANVDADLAARLHSAMLSQVASANGAPSQIGNDAMDIQSPAAPGGLVTTSSITTSSKVAAVAPIDIPGGSTGVRERHKSDRSYATEGRGNSDDR</sequence>
<keyword evidence="6 9" id="KW-0067">ATP-binding</keyword>
<dbReference type="AlphaFoldDB" id="A0A139AC22"/>
<feature type="region of interest" description="Disordered" evidence="10">
    <location>
        <begin position="41"/>
        <end position="79"/>
    </location>
</feature>
<dbReference type="EMBL" id="KQ965770">
    <property type="protein sequence ID" value="KXS14346.1"/>
    <property type="molecule type" value="Genomic_DNA"/>
</dbReference>
<dbReference type="GO" id="GO:0005829">
    <property type="term" value="C:cytosol"/>
    <property type="evidence" value="ECO:0007669"/>
    <property type="project" value="TreeGrafter"/>
</dbReference>
<keyword evidence="3" id="KW-0808">Transferase</keyword>
<evidence type="ECO:0000259" key="11">
    <source>
        <dbReference type="PROSITE" id="PS50011"/>
    </source>
</evidence>
<dbReference type="PROSITE" id="PS50011">
    <property type="entry name" value="PROTEIN_KINASE_DOM"/>
    <property type="match status" value="1"/>
</dbReference>
<dbReference type="SUPFAM" id="SSF56112">
    <property type="entry name" value="Protein kinase-like (PK-like)"/>
    <property type="match status" value="1"/>
</dbReference>
<dbReference type="InterPro" id="IPR000719">
    <property type="entry name" value="Prot_kinase_dom"/>
</dbReference>
<dbReference type="STRING" id="1344416.A0A139AC22"/>
<evidence type="ECO:0000256" key="1">
    <source>
        <dbReference type="ARBA" id="ARBA00012513"/>
    </source>
</evidence>
<feature type="region of interest" description="Disordered" evidence="10">
    <location>
        <begin position="534"/>
        <end position="565"/>
    </location>
</feature>
<feature type="compositionally biased region" description="Basic and acidic residues" evidence="10">
    <location>
        <begin position="544"/>
        <end position="565"/>
    </location>
</feature>
<evidence type="ECO:0000256" key="4">
    <source>
        <dbReference type="ARBA" id="ARBA00022741"/>
    </source>
</evidence>